<dbReference type="OrthoDB" id="10482727at2759"/>
<proteinExistence type="predicted"/>
<reference evidence="1" key="1">
    <citation type="submission" date="2020-08" db="EMBL/GenBank/DDBJ databases">
        <title>Multicomponent nature underlies the extraordinary mechanical properties of spider dragline silk.</title>
        <authorList>
            <person name="Kono N."/>
            <person name="Nakamura H."/>
            <person name="Mori M."/>
            <person name="Yoshida Y."/>
            <person name="Ohtoshi R."/>
            <person name="Malay A.D."/>
            <person name="Moran D.A.P."/>
            <person name="Tomita M."/>
            <person name="Numata K."/>
            <person name="Arakawa K."/>
        </authorList>
    </citation>
    <scope>NUCLEOTIDE SEQUENCE</scope>
</reference>
<protein>
    <submittedName>
        <fullName evidence="1">Uncharacterized protein</fullName>
    </submittedName>
</protein>
<keyword evidence="2" id="KW-1185">Reference proteome</keyword>
<feature type="non-terminal residue" evidence="1">
    <location>
        <position position="1"/>
    </location>
</feature>
<evidence type="ECO:0000313" key="1">
    <source>
        <dbReference type="EMBL" id="GFS46975.1"/>
    </source>
</evidence>
<dbReference type="Proteomes" id="UP000887013">
    <property type="component" value="Unassembled WGS sequence"/>
</dbReference>
<comment type="caution">
    <text evidence="1">The sequence shown here is derived from an EMBL/GenBank/DDBJ whole genome shotgun (WGS) entry which is preliminary data.</text>
</comment>
<name>A0A8X6II97_NEPPI</name>
<accession>A0A8X6II97</accession>
<organism evidence="1 2">
    <name type="scientific">Nephila pilipes</name>
    <name type="common">Giant wood spider</name>
    <name type="synonym">Nephila maculata</name>
    <dbReference type="NCBI Taxonomy" id="299642"/>
    <lineage>
        <taxon>Eukaryota</taxon>
        <taxon>Metazoa</taxon>
        <taxon>Ecdysozoa</taxon>
        <taxon>Arthropoda</taxon>
        <taxon>Chelicerata</taxon>
        <taxon>Arachnida</taxon>
        <taxon>Araneae</taxon>
        <taxon>Araneomorphae</taxon>
        <taxon>Entelegynae</taxon>
        <taxon>Araneoidea</taxon>
        <taxon>Nephilidae</taxon>
        <taxon>Nephila</taxon>
    </lineage>
</organism>
<feature type="non-terminal residue" evidence="1">
    <location>
        <position position="59"/>
    </location>
</feature>
<gene>
    <name evidence="1" type="ORF">NPIL_86731</name>
</gene>
<evidence type="ECO:0000313" key="2">
    <source>
        <dbReference type="Proteomes" id="UP000887013"/>
    </source>
</evidence>
<dbReference type="EMBL" id="BMAW01090894">
    <property type="protein sequence ID" value="GFS46975.1"/>
    <property type="molecule type" value="Genomic_DNA"/>
</dbReference>
<sequence length="59" mass="6873">ISIQTKNRKESLKSLKMFLIVVLSCVALSQASIPLHIYRPQPYEFGYAVNDHFSDQYRQ</sequence>
<dbReference type="AlphaFoldDB" id="A0A8X6II97"/>